<proteinExistence type="predicted"/>
<accession>Q5ULK8</accession>
<dbReference type="RefSeq" id="YP_164741.1">
    <property type="nucleotide sequence ID" value="NC_006565.1"/>
</dbReference>
<dbReference type="EMBL" id="AY682195">
    <property type="protein sequence ID" value="AAV35926.1"/>
    <property type="molecule type" value="Genomic_DNA"/>
</dbReference>
<gene>
    <name evidence="1" type="ORF">orf106</name>
</gene>
<keyword evidence="2" id="KW-1185">Reference proteome</keyword>
<organism evidence="1 2">
    <name type="scientific">Lactobacillus phage LP65</name>
    <dbReference type="NCBI Taxonomy" id="2892344"/>
    <lineage>
        <taxon>Viruses</taxon>
        <taxon>Duplodnaviria</taxon>
        <taxon>Heunggongvirae</taxon>
        <taxon>Uroviricota</taxon>
        <taxon>Caudoviricetes</taxon>
        <taxon>Herelleviridae</taxon>
        <taxon>Salchichonvirus</taxon>
        <taxon>Salchichonvirus LP65</taxon>
    </lineage>
</organism>
<sequence>MILNNNKFKTELDNFFKDALDTSPIQQAFVNNLKKRIADSDNSIKVSNLSNTALDISYRILTDTAASNGVKFVDMKEVFSRSPKAKRKKDGGWYLVVPIQDGTPALRSAYGRSVWDRISHTEFGTTSSFSDIGRVQEKLGYNPNESINELQYKWKSANITRFQKGQSGKRASYISFRTVSDKSDPNSWIVGRKDVSQNSNTKVIAPYLSMVLKERINRMSQQVGVN</sequence>
<evidence type="ECO:0000313" key="1">
    <source>
        <dbReference type="EMBL" id="AAV35926.1"/>
    </source>
</evidence>
<dbReference type="OrthoDB" id="9445at10239"/>
<protein>
    <submittedName>
        <fullName evidence="1">Orf106</fullName>
    </submittedName>
</protein>
<evidence type="ECO:0000313" key="2">
    <source>
        <dbReference type="Proteomes" id="UP000002117"/>
    </source>
</evidence>
<name>Q5ULK8_9CAUD</name>
<dbReference type="Proteomes" id="UP000002117">
    <property type="component" value="Segment"/>
</dbReference>
<reference evidence="1 2" key="1">
    <citation type="journal article" date="2004" name="J. Bacteriol.">
        <title>Lactobacillus plantarum bacteriophage LP65: a new member of the SPO1-like genus of the family Myoviridae.</title>
        <authorList>
            <person name="Chibani-Chennoufi S."/>
            <person name="Dillmann M.L."/>
            <person name="Marvin-Guy L."/>
            <person name="Rami-Shojaei S."/>
            <person name="Brussow H."/>
        </authorList>
    </citation>
    <scope>NUCLEOTIDE SEQUENCE</scope>
</reference>
<dbReference type="KEGG" id="vg:3197355"/>